<dbReference type="InterPro" id="IPR056411">
    <property type="entry name" value="CysS_C"/>
</dbReference>
<proteinExistence type="inferred from homology"/>
<evidence type="ECO:0000256" key="1">
    <source>
        <dbReference type="ARBA" id="ARBA00022598"/>
    </source>
</evidence>
<feature type="binding site" evidence="9">
    <location>
        <position position="285"/>
    </location>
    <ligand>
        <name>ATP</name>
        <dbReference type="ChEBI" id="CHEBI:30616"/>
    </ligand>
</feature>
<keyword evidence="1 9" id="KW-0436">Ligase</keyword>
<dbReference type="InterPro" id="IPR024909">
    <property type="entry name" value="Cys-tRNA/MSH_ligase"/>
</dbReference>
<comment type="similarity">
    <text evidence="9">Belongs to the class-I aminoacyl-tRNA synthetase family.</text>
</comment>
<reference evidence="12" key="1">
    <citation type="submission" date="2022-09" db="EMBL/GenBank/DDBJ databases">
        <title>Actin cytoskeleton and complex cell architecture in an #Asgard archaeon.</title>
        <authorList>
            <person name="Ponce Toledo R.I."/>
            <person name="Schleper C."/>
            <person name="Rodrigues Oliveira T."/>
            <person name="Wollweber F."/>
            <person name="Xu J."/>
            <person name="Rittmann S."/>
            <person name="Klingl A."/>
            <person name="Pilhofer M."/>
        </authorList>
    </citation>
    <scope>NUCLEOTIDE SEQUENCE</scope>
    <source>
        <strain evidence="12">B-35</strain>
    </source>
</reference>
<keyword evidence="13" id="KW-1185">Reference proteome</keyword>
<dbReference type="PANTHER" id="PTHR10890">
    <property type="entry name" value="CYSTEINYL-TRNA SYNTHETASE"/>
    <property type="match status" value="1"/>
</dbReference>
<comment type="cofactor">
    <cofactor evidence="9">
        <name>Zn(2+)</name>
        <dbReference type="ChEBI" id="CHEBI:29105"/>
    </cofactor>
    <text evidence="9">Binds 1 zinc ion per subunit.</text>
</comment>
<evidence type="ECO:0000313" key="13">
    <source>
        <dbReference type="Proteomes" id="UP001208689"/>
    </source>
</evidence>
<dbReference type="Proteomes" id="UP001208689">
    <property type="component" value="Chromosome"/>
</dbReference>
<keyword evidence="7 9" id="KW-0030">Aminoacyl-tRNA synthetase</keyword>
<accession>A0ABY6HU30</accession>
<gene>
    <name evidence="9" type="primary">cysS</name>
    <name evidence="12" type="ORF">NEF87_003225</name>
</gene>
<dbReference type="Pfam" id="PF01406">
    <property type="entry name" value="tRNA-synt_1e"/>
    <property type="match status" value="1"/>
</dbReference>
<feature type="binding site" evidence="9">
    <location>
        <position position="225"/>
    </location>
    <ligand>
        <name>Zn(2+)</name>
        <dbReference type="ChEBI" id="CHEBI:29105"/>
    </ligand>
</feature>
<dbReference type="Gene3D" id="1.20.120.1910">
    <property type="entry name" value="Cysteine-tRNA ligase, C-terminal anti-codon recognition domain"/>
    <property type="match status" value="1"/>
</dbReference>
<dbReference type="EC" id="6.1.1.16" evidence="9"/>
<dbReference type="Gene3D" id="3.40.50.620">
    <property type="entry name" value="HUPs"/>
    <property type="match status" value="1"/>
</dbReference>
<evidence type="ECO:0000256" key="9">
    <source>
        <dbReference type="HAMAP-Rule" id="MF_00041"/>
    </source>
</evidence>
<evidence type="ECO:0000256" key="8">
    <source>
        <dbReference type="ARBA" id="ARBA00047398"/>
    </source>
</evidence>
<keyword evidence="5 9" id="KW-0067">ATP-binding</keyword>
<evidence type="ECO:0000313" key="12">
    <source>
        <dbReference type="EMBL" id="UYP46940.1"/>
    </source>
</evidence>
<dbReference type="InterPro" id="IPR015803">
    <property type="entry name" value="Cys-tRNA-ligase"/>
</dbReference>
<protein>
    <recommendedName>
        <fullName evidence="9">Cysteine--tRNA ligase</fullName>
        <ecNumber evidence="9">6.1.1.16</ecNumber>
    </recommendedName>
    <alternativeName>
        <fullName evidence="9">Cysteinyl-tRNA synthetase</fullName>
        <shortName evidence="9">CysRS</shortName>
    </alternativeName>
</protein>
<keyword evidence="4 9" id="KW-0862">Zinc</keyword>
<feature type="domain" description="Cysteinyl-tRNA ligase anticodon binding" evidence="11">
    <location>
        <begin position="416"/>
        <end position="459"/>
    </location>
</feature>
<dbReference type="EMBL" id="CP104013">
    <property type="protein sequence ID" value="UYP46940.1"/>
    <property type="molecule type" value="Genomic_DNA"/>
</dbReference>
<evidence type="ECO:0000256" key="2">
    <source>
        <dbReference type="ARBA" id="ARBA00022723"/>
    </source>
</evidence>
<feature type="domain" description="tRNA synthetases class I catalytic" evidence="10">
    <location>
        <begin position="16"/>
        <end position="330"/>
    </location>
</feature>
<evidence type="ECO:0000256" key="5">
    <source>
        <dbReference type="ARBA" id="ARBA00022840"/>
    </source>
</evidence>
<feature type="short sequence motif" description="'HIGH' region" evidence="9">
    <location>
        <begin position="31"/>
        <end position="41"/>
    </location>
</feature>
<evidence type="ECO:0000256" key="6">
    <source>
        <dbReference type="ARBA" id="ARBA00022917"/>
    </source>
</evidence>
<keyword evidence="9" id="KW-0963">Cytoplasm</keyword>
<evidence type="ECO:0000256" key="4">
    <source>
        <dbReference type="ARBA" id="ARBA00022833"/>
    </source>
</evidence>
<keyword evidence="6 9" id="KW-0648">Protein biosynthesis</keyword>
<keyword evidence="3 9" id="KW-0547">Nucleotide-binding</keyword>
<dbReference type="SUPFAM" id="SSF47323">
    <property type="entry name" value="Anticodon-binding domain of a subclass of class I aminoacyl-tRNA synthetases"/>
    <property type="match status" value="1"/>
</dbReference>
<name>A0ABY6HU30_9ARCH</name>
<dbReference type="SUPFAM" id="SSF52374">
    <property type="entry name" value="Nucleotidylyl transferase"/>
    <property type="match status" value="1"/>
</dbReference>
<keyword evidence="2 9" id="KW-0479">Metal-binding</keyword>
<dbReference type="NCBIfam" id="TIGR00435">
    <property type="entry name" value="cysS"/>
    <property type="match status" value="1"/>
</dbReference>
<feature type="short sequence motif" description="'KMSKS' region" evidence="9">
    <location>
        <begin position="282"/>
        <end position="286"/>
    </location>
</feature>
<dbReference type="Pfam" id="PF23493">
    <property type="entry name" value="CysS_C"/>
    <property type="match status" value="1"/>
</dbReference>
<dbReference type="HAMAP" id="MF_00041">
    <property type="entry name" value="Cys_tRNA_synth"/>
    <property type="match status" value="1"/>
</dbReference>
<sequence length="462" mass="53186">MEIQLFNTMGRQKEIFRPIHEDHVGMYACGPTVYDYQHIGNMRTYIFEDILRRILEYNGYSVKHVMNVTDVGHLTSDADVGEDKLMKKIRESGLSPSVETMMKLAQKYEDRFFEDCAKLNILKPTIVCKASEHVPEMIQFIKRIESNEYTYPTSVGLIFNSRKYTHYSALAKLNLDKQKAGARVKVDPERRNPSDFALWVSNQPSHLMQWESPWGRGFPGWHIECSAMSIKYLGDHFDIHAGGIDHIPVHHTNEVAQSESATGKKWVNYWLHGEFLVLDKEKMSKSAGGFITLENVVKQKIHPLAYRYMCLTAHYRSTLSFSWDNLKMAQKAYNSLKNRIELAKHEEGSANPTLKEEIATEFLNHINNDMNLPQALGVVWTMLKSDLSGVEKISLVSKFDGVLGLNLIEENTISIEAEQLIKDRENARKNKDWERSDFIRDQLLKLGIVIEDTPNGTRWKTK</sequence>
<feature type="binding site" evidence="9">
    <location>
        <position position="250"/>
    </location>
    <ligand>
        <name>Zn(2+)</name>
        <dbReference type="ChEBI" id="CHEBI:29105"/>
    </ligand>
</feature>
<feature type="binding site" evidence="9">
    <location>
        <position position="254"/>
    </location>
    <ligand>
        <name>Zn(2+)</name>
        <dbReference type="ChEBI" id="CHEBI:29105"/>
    </ligand>
</feature>
<dbReference type="InterPro" id="IPR009080">
    <property type="entry name" value="tRNAsynth_Ia_anticodon-bd"/>
</dbReference>
<dbReference type="GO" id="GO:0004817">
    <property type="term" value="F:cysteine-tRNA ligase activity"/>
    <property type="evidence" value="ECO:0007669"/>
    <property type="project" value="UniProtKB-EC"/>
</dbReference>
<dbReference type="PANTHER" id="PTHR10890:SF3">
    <property type="entry name" value="CYSTEINE--TRNA LIGASE, CYTOPLASMIC"/>
    <property type="match status" value="1"/>
</dbReference>
<comment type="catalytic activity">
    <reaction evidence="8 9">
        <text>tRNA(Cys) + L-cysteine + ATP = L-cysteinyl-tRNA(Cys) + AMP + diphosphate</text>
        <dbReference type="Rhea" id="RHEA:17773"/>
        <dbReference type="Rhea" id="RHEA-COMP:9661"/>
        <dbReference type="Rhea" id="RHEA-COMP:9679"/>
        <dbReference type="ChEBI" id="CHEBI:30616"/>
        <dbReference type="ChEBI" id="CHEBI:33019"/>
        <dbReference type="ChEBI" id="CHEBI:35235"/>
        <dbReference type="ChEBI" id="CHEBI:78442"/>
        <dbReference type="ChEBI" id="CHEBI:78517"/>
        <dbReference type="ChEBI" id="CHEBI:456215"/>
        <dbReference type="EC" id="6.1.1.16"/>
    </reaction>
</comment>
<evidence type="ECO:0000256" key="7">
    <source>
        <dbReference type="ARBA" id="ARBA00023146"/>
    </source>
</evidence>
<dbReference type="PRINTS" id="PR00983">
    <property type="entry name" value="TRNASYNTHCYS"/>
</dbReference>
<dbReference type="InterPro" id="IPR014729">
    <property type="entry name" value="Rossmann-like_a/b/a_fold"/>
</dbReference>
<organism evidence="12 13">
    <name type="scientific">Candidatus Lokiarchaeum ossiferum</name>
    <dbReference type="NCBI Taxonomy" id="2951803"/>
    <lineage>
        <taxon>Archaea</taxon>
        <taxon>Promethearchaeati</taxon>
        <taxon>Promethearchaeota</taxon>
        <taxon>Promethearchaeia</taxon>
        <taxon>Promethearchaeales</taxon>
        <taxon>Promethearchaeaceae</taxon>
        <taxon>Candidatus Lokiarchaeum</taxon>
    </lineage>
</organism>
<evidence type="ECO:0000259" key="11">
    <source>
        <dbReference type="Pfam" id="PF23493"/>
    </source>
</evidence>
<dbReference type="InterPro" id="IPR032678">
    <property type="entry name" value="tRNA-synt_1_cat_dom"/>
</dbReference>
<feature type="binding site" evidence="9">
    <location>
        <position position="29"/>
    </location>
    <ligand>
        <name>Zn(2+)</name>
        <dbReference type="ChEBI" id="CHEBI:29105"/>
    </ligand>
</feature>
<evidence type="ECO:0000259" key="10">
    <source>
        <dbReference type="Pfam" id="PF01406"/>
    </source>
</evidence>
<evidence type="ECO:0000256" key="3">
    <source>
        <dbReference type="ARBA" id="ARBA00022741"/>
    </source>
</evidence>
<comment type="subcellular location">
    <subcellularLocation>
        <location evidence="9">Cytoplasm</location>
    </subcellularLocation>
</comment>
<dbReference type="CDD" id="cd00672">
    <property type="entry name" value="CysRS_core"/>
    <property type="match status" value="1"/>
</dbReference>